<comment type="caution">
    <text evidence="11">The sequence shown here is derived from an EMBL/GenBank/DDBJ whole genome shotgun (WGS) entry which is preliminary data.</text>
</comment>
<feature type="transmembrane region" description="Helical" evidence="9">
    <location>
        <begin position="76"/>
        <end position="96"/>
    </location>
</feature>
<evidence type="ECO:0000259" key="10">
    <source>
        <dbReference type="SMART" id="SM00831"/>
    </source>
</evidence>
<keyword evidence="7 9" id="KW-1133">Transmembrane helix</keyword>
<evidence type="ECO:0000256" key="7">
    <source>
        <dbReference type="ARBA" id="ARBA00022989"/>
    </source>
</evidence>
<dbReference type="InterPro" id="IPR001757">
    <property type="entry name" value="P_typ_ATPase"/>
</dbReference>
<keyword evidence="3 9" id="KW-0812">Transmembrane</keyword>
<evidence type="ECO:0000256" key="4">
    <source>
        <dbReference type="ARBA" id="ARBA00022741"/>
    </source>
</evidence>
<dbReference type="InterPro" id="IPR050510">
    <property type="entry name" value="Cation_transp_ATPase_P-type"/>
</dbReference>
<comment type="subcellular location">
    <subcellularLocation>
        <location evidence="1">Membrane</location>
        <topology evidence="1">Multi-pass membrane protein</topology>
    </subcellularLocation>
</comment>
<dbReference type="SUPFAM" id="SSF81660">
    <property type="entry name" value="Metal cation-transporting ATPase, ATP-binding domain N"/>
    <property type="match status" value="1"/>
</dbReference>
<organism evidence="11 12">
    <name type="scientific">Marinobacter oulmenensis</name>
    <dbReference type="NCBI Taxonomy" id="643747"/>
    <lineage>
        <taxon>Bacteria</taxon>
        <taxon>Pseudomonadati</taxon>
        <taxon>Pseudomonadota</taxon>
        <taxon>Gammaproteobacteria</taxon>
        <taxon>Pseudomonadales</taxon>
        <taxon>Marinobacteraceae</taxon>
        <taxon>Marinobacter</taxon>
    </lineage>
</organism>
<dbReference type="PRINTS" id="PR00119">
    <property type="entry name" value="CATATPASE"/>
</dbReference>
<dbReference type="GO" id="GO:0036376">
    <property type="term" value="P:sodium ion export across plasma membrane"/>
    <property type="evidence" value="ECO:0007669"/>
    <property type="project" value="TreeGrafter"/>
</dbReference>
<dbReference type="EMBL" id="JACHFE010000006">
    <property type="protein sequence ID" value="MBB5321908.1"/>
    <property type="molecule type" value="Genomic_DNA"/>
</dbReference>
<dbReference type="PANTHER" id="PTHR43294:SF20">
    <property type="entry name" value="P-TYPE ATPASE"/>
    <property type="match status" value="1"/>
</dbReference>
<dbReference type="GO" id="GO:0005524">
    <property type="term" value="F:ATP binding"/>
    <property type="evidence" value="ECO:0007669"/>
    <property type="project" value="UniProtKB-KW"/>
</dbReference>
<dbReference type="GO" id="GO:0006883">
    <property type="term" value="P:intracellular sodium ion homeostasis"/>
    <property type="evidence" value="ECO:0007669"/>
    <property type="project" value="TreeGrafter"/>
</dbReference>
<dbReference type="Pfam" id="PF13246">
    <property type="entry name" value="Cation_ATPase"/>
    <property type="match status" value="1"/>
</dbReference>
<dbReference type="SFLD" id="SFLDS00003">
    <property type="entry name" value="Haloacid_Dehalogenase"/>
    <property type="match status" value="1"/>
</dbReference>
<evidence type="ECO:0000256" key="9">
    <source>
        <dbReference type="SAM" id="Phobius"/>
    </source>
</evidence>
<evidence type="ECO:0000256" key="6">
    <source>
        <dbReference type="ARBA" id="ARBA00022967"/>
    </source>
</evidence>
<keyword evidence="6" id="KW-1278">Translocase</keyword>
<comment type="similarity">
    <text evidence="2">Belongs to the cation transport ATPase (P-type) (TC 3.A.3) family. Type IIA subfamily.</text>
</comment>
<evidence type="ECO:0000256" key="5">
    <source>
        <dbReference type="ARBA" id="ARBA00022840"/>
    </source>
</evidence>
<dbReference type="Gene3D" id="3.40.1110.10">
    <property type="entry name" value="Calcium-transporting ATPase, cytoplasmic domain N"/>
    <property type="match status" value="1"/>
</dbReference>
<evidence type="ECO:0000256" key="2">
    <source>
        <dbReference type="ARBA" id="ARBA00005675"/>
    </source>
</evidence>
<dbReference type="InterPro" id="IPR036412">
    <property type="entry name" value="HAD-like_sf"/>
</dbReference>
<dbReference type="AlphaFoldDB" id="A0A840UMM8"/>
<dbReference type="Pfam" id="PF00122">
    <property type="entry name" value="E1-E2_ATPase"/>
    <property type="match status" value="1"/>
</dbReference>
<evidence type="ECO:0000256" key="3">
    <source>
        <dbReference type="ARBA" id="ARBA00022692"/>
    </source>
</evidence>
<sequence>MTSSDLTTGAEAPPDTGLTRQEASACLEKYGYNQLPTPPMPGVLELFARQFLSPFIYILMIASGISFALGQNPSGVFILIVLLINALIGTVQEYSAQKAAAALKQMMKGTAHVLRDGQIITVDVEEVVPGDTVLLSSGDKVPADIRLLSASSLAVDESMLTGESLAVAKNADTHSEDSTPLTERADQCFAGSIITHGRGRGRVIATASETQLGKIAQGVTGKTSAEPPLMIRIRKFTYQVTFGILAAIAALACLMLLDGSYSLEEMVLMTIGLAVSVIPEGLPAALTVALAIGMSRMARLNVIIRKLVAVEALGSCTLICSDKTGTLTVNELTIRKVMLPDGRQFDVTGEGVAPGGEIQGLESTDPDTLRELCVAGVLANESHLDYSGGEWVSQGDIVDIAFLVMAKKLGMSISELRTRQEQIALIPYESEKAYSGVVNRIGDQTLIYAKGSPEKMLAMCDRMSTTDGATAIDKAALEAQFNELASRGYRIIALARKTSQPGDHDMTDMVFLGMVAMIDPLRHEAFEAIEKCRAGGIEVAMITGDHPATAKSIALELGLCDADATVVTGPMLEEASTRGQEAVDQLTRQARVFARIEPARKAQIVDSFMRDGHFVAVTGDGVNDAPAMRQAHAGIAMGKRGTDVAKETADLIVTDDNFSSIVAGIEQGRVVYNNIRKVIGLLVATGFSAILLFFFCVLAGLPMPMIAVQLLWLNLVANGFQDVALAFEPKEGGELSVKPRSPHEPVFDKHIIEHVLVVGSWMGLVAFLNFQWTFEQTQNLEEARNLTLMLMVLFGNIHALNSRSEFRSLFRIPLLRNPFLMLAVPLAQLAHIGAMYTPGLSDVLQIQPISLQEWLQLLGFALSLLVVEELHKVLIRRRRARAT</sequence>
<dbReference type="InterPro" id="IPR023214">
    <property type="entry name" value="HAD_sf"/>
</dbReference>
<evidence type="ECO:0000256" key="1">
    <source>
        <dbReference type="ARBA" id="ARBA00004141"/>
    </source>
</evidence>
<feature type="transmembrane region" description="Helical" evidence="9">
    <location>
        <begin position="269"/>
        <end position="292"/>
    </location>
</feature>
<dbReference type="SUPFAM" id="SSF81665">
    <property type="entry name" value="Calcium ATPase, transmembrane domain M"/>
    <property type="match status" value="1"/>
</dbReference>
<dbReference type="Pfam" id="PF00690">
    <property type="entry name" value="Cation_ATPase_N"/>
    <property type="match status" value="1"/>
</dbReference>
<dbReference type="GO" id="GO:0016887">
    <property type="term" value="F:ATP hydrolysis activity"/>
    <property type="evidence" value="ECO:0007669"/>
    <property type="project" value="InterPro"/>
</dbReference>
<name>A0A840UMM8_9GAMM</name>
<reference evidence="11 12" key="1">
    <citation type="submission" date="2020-08" db="EMBL/GenBank/DDBJ databases">
        <title>Genomic Encyclopedia of Type Strains, Phase IV (KMG-IV): sequencing the most valuable type-strain genomes for metagenomic binning, comparative biology and taxonomic classification.</title>
        <authorList>
            <person name="Goeker M."/>
        </authorList>
    </citation>
    <scope>NUCLEOTIDE SEQUENCE [LARGE SCALE GENOMIC DNA]</scope>
    <source>
        <strain evidence="11 12">DSM 22359</strain>
    </source>
</reference>
<feature type="transmembrane region" description="Helical" evidence="9">
    <location>
        <begin position="755"/>
        <end position="774"/>
    </location>
</feature>
<dbReference type="SUPFAM" id="SSF81653">
    <property type="entry name" value="Calcium ATPase, transduction domain A"/>
    <property type="match status" value="1"/>
</dbReference>
<feature type="transmembrane region" description="Helical" evidence="9">
    <location>
        <begin position="51"/>
        <end position="70"/>
    </location>
</feature>
<dbReference type="InterPro" id="IPR004014">
    <property type="entry name" value="ATPase_P-typ_cation-transptr_N"/>
</dbReference>
<evidence type="ECO:0000313" key="12">
    <source>
        <dbReference type="Proteomes" id="UP000591735"/>
    </source>
</evidence>
<dbReference type="PANTHER" id="PTHR43294">
    <property type="entry name" value="SODIUM/POTASSIUM-TRANSPORTING ATPASE SUBUNIT ALPHA"/>
    <property type="match status" value="1"/>
</dbReference>
<dbReference type="InterPro" id="IPR044492">
    <property type="entry name" value="P_typ_ATPase_HD_dom"/>
</dbReference>
<dbReference type="RefSeq" id="WP_343068302.1">
    <property type="nucleotide sequence ID" value="NZ_JACHFE010000006.1"/>
</dbReference>
<protein>
    <submittedName>
        <fullName evidence="11">Magnesium-transporting ATPase (P-type)</fullName>
    </submittedName>
</protein>
<dbReference type="InterPro" id="IPR059000">
    <property type="entry name" value="ATPase_P-type_domA"/>
</dbReference>
<dbReference type="Gene3D" id="1.20.1110.10">
    <property type="entry name" value="Calcium-transporting ATPase, transmembrane domain"/>
    <property type="match status" value="1"/>
</dbReference>
<dbReference type="Proteomes" id="UP000591735">
    <property type="component" value="Unassembled WGS sequence"/>
</dbReference>
<dbReference type="GO" id="GO:1990573">
    <property type="term" value="P:potassium ion import across plasma membrane"/>
    <property type="evidence" value="ECO:0007669"/>
    <property type="project" value="TreeGrafter"/>
</dbReference>
<dbReference type="SUPFAM" id="SSF56784">
    <property type="entry name" value="HAD-like"/>
    <property type="match status" value="1"/>
</dbReference>
<evidence type="ECO:0000313" key="11">
    <source>
        <dbReference type="EMBL" id="MBB5321908.1"/>
    </source>
</evidence>
<keyword evidence="12" id="KW-1185">Reference proteome</keyword>
<feature type="domain" description="Cation-transporting P-type ATPase N-terminal" evidence="10">
    <location>
        <begin position="7"/>
        <end position="71"/>
    </location>
</feature>
<dbReference type="NCBIfam" id="TIGR01494">
    <property type="entry name" value="ATPase_P-type"/>
    <property type="match status" value="2"/>
</dbReference>
<dbReference type="SFLD" id="SFLDF00027">
    <property type="entry name" value="p-type_atpase"/>
    <property type="match status" value="1"/>
</dbReference>
<gene>
    <name evidence="11" type="ORF">HNR38_002403</name>
</gene>
<feature type="transmembrane region" description="Helical" evidence="9">
    <location>
        <begin position="236"/>
        <end position="257"/>
    </location>
</feature>
<dbReference type="InterPro" id="IPR008250">
    <property type="entry name" value="ATPase_P-typ_transduc_dom_A_sf"/>
</dbReference>
<dbReference type="Gene3D" id="3.40.50.1000">
    <property type="entry name" value="HAD superfamily/HAD-like"/>
    <property type="match status" value="1"/>
</dbReference>
<dbReference type="GO" id="GO:0005391">
    <property type="term" value="F:P-type sodium:potassium-exchanging transporter activity"/>
    <property type="evidence" value="ECO:0007669"/>
    <property type="project" value="TreeGrafter"/>
</dbReference>
<dbReference type="InterPro" id="IPR023298">
    <property type="entry name" value="ATPase_P-typ_TM_dom_sf"/>
</dbReference>
<dbReference type="SFLD" id="SFLDG00002">
    <property type="entry name" value="C1.7:_P-type_atpase_like"/>
    <property type="match status" value="1"/>
</dbReference>
<dbReference type="Gene3D" id="2.70.150.10">
    <property type="entry name" value="Calcium-transporting ATPase, cytoplasmic transduction domain A"/>
    <property type="match status" value="1"/>
</dbReference>
<dbReference type="PRINTS" id="PR00120">
    <property type="entry name" value="HATPASE"/>
</dbReference>
<dbReference type="GO" id="GO:0030007">
    <property type="term" value="P:intracellular potassium ion homeostasis"/>
    <property type="evidence" value="ECO:0007669"/>
    <property type="project" value="TreeGrafter"/>
</dbReference>
<dbReference type="InterPro" id="IPR006068">
    <property type="entry name" value="ATPase_P-typ_cation-transptr_C"/>
</dbReference>
<keyword evidence="5" id="KW-0067">ATP-binding</keyword>
<dbReference type="InterPro" id="IPR018303">
    <property type="entry name" value="ATPase_P-typ_P_site"/>
</dbReference>
<dbReference type="GO" id="GO:1902600">
    <property type="term" value="P:proton transmembrane transport"/>
    <property type="evidence" value="ECO:0007669"/>
    <property type="project" value="TreeGrafter"/>
</dbReference>
<dbReference type="Pfam" id="PF00689">
    <property type="entry name" value="Cation_ATPase_C"/>
    <property type="match status" value="1"/>
</dbReference>
<keyword evidence="8 9" id="KW-0472">Membrane</keyword>
<proteinExistence type="inferred from homology"/>
<evidence type="ECO:0000256" key="8">
    <source>
        <dbReference type="ARBA" id="ARBA00023136"/>
    </source>
</evidence>
<keyword evidence="4" id="KW-0547">Nucleotide-binding</keyword>
<dbReference type="InterPro" id="IPR023299">
    <property type="entry name" value="ATPase_P-typ_cyto_dom_N"/>
</dbReference>
<dbReference type="GO" id="GO:0005886">
    <property type="term" value="C:plasma membrane"/>
    <property type="evidence" value="ECO:0007669"/>
    <property type="project" value="TreeGrafter"/>
</dbReference>
<accession>A0A840UMM8</accession>
<dbReference type="PROSITE" id="PS00154">
    <property type="entry name" value="ATPASE_E1_E2"/>
    <property type="match status" value="1"/>
</dbReference>
<feature type="transmembrane region" description="Helical" evidence="9">
    <location>
        <begin position="678"/>
        <end position="700"/>
    </location>
</feature>
<dbReference type="SMART" id="SM00831">
    <property type="entry name" value="Cation_ATPase_N"/>
    <property type="match status" value="1"/>
</dbReference>